<dbReference type="InterPro" id="IPR057666">
    <property type="entry name" value="DrpA_SLOG"/>
</dbReference>
<dbReference type="EMBL" id="UHIC01000001">
    <property type="protein sequence ID" value="SUO94568.1"/>
    <property type="molecule type" value="Genomic_DNA"/>
</dbReference>
<dbReference type="NCBIfam" id="TIGR00732">
    <property type="entry name" value="dprA"/>
    <property type="match status" value="1"/>
</dbReference>
<evidence type="ECO:0000259" key="2">
    <source>
        <dbReference type="Pfam" id="PF02481"/>
    </source>
</evidence>
<gene>
    <name evidence="4" type="primary">smf</name>
    <name evidence="4" type="ORF">NCTC13337_00818</name>
</gene>
<dbReference type="GO" id="GO:0009294">
    <property type="term" value="P:DNA-mediated transformation"/>
    <property type="evidence" value="ECO:0007669"/>
    <property type="project" value="InterPro"/>
</dbReference>
<evidence type="ECO:0000259" key="3">
    <source>
        <dbReference type="Pfam" id="PF17782"/>
    </source>
</evidence>
<sequence length="385" mass="41965">MEERVKTWCRFNRISGLGIKSGMEILATFGSPEAFFAASDADVRKCLTQIDEKHWQQWRKHAKEVDITLDIEWLEKAENRHIITIDDARYPPLLKEISDPPLLLYVMGEVELLNFPQLGIVGSRQSTQGGEQFCASICANIVEKGIVITSGMALGIDGAAHRGALAAGGKTLAVVGTGLDRVYPARHRELAYQIVENGAIVSEFPIGTGVRQHHFPRRNRIISGLSLGVLVVEASIQSGSLITAKQAAEQGREVFAVPGSVFNPLSKGCHALIREGAKLTESAEDILEELLPLALAGQALLNTANDVENVNIKSVKDSSLPIEAESDLTPEQVQLLSAMGYDPCRVDDLLERLNLTIAEISAMLLMLELDGRVQSLPGGRFQRLN</sequence>
<dbReference type="PANTHER" id="PTHR43022">
    <property type="entry name" value="PROTEIN SMF"/>
    <property type="match status" value="1"/>
</dbReference>
<reference evidence="4 5" key="1">
    <citation type="submission" date="2018-06" db="EMBL/GenBank/DDBJ databases">
        <authorList>
            <consortium name="Pathogen Informatics"/>
            <person name="Doyle S."/>
        </authorList>
    </citation>
    <scope>NUCLEOTIDE SEQUENCE [LARGE SCALE GENOMIC DNA]</scope>
    <source>
        <strain evidence="4 5">NCTC13337</strain>
    </source>
</reference>
<dbReference type="InterPro" id="IPR003488">
    <property type="entry name" value="DprA"/>
</dbReference>
<name>A0A380MQK2_9GAMM</name>
<dbReference type="OrthoDB" id="9785707at2"/>
<evidence type="ECO:0000313" key="5">
    <source>
        <dbReference type="Proteomes" id="UP000254601"/>
    </source>
</evidence>
<feature type="domain" description="DprA winged helix" evidence="3">
    <location>
        <begin position="324"/>
        <end position="379"/>
    </location>
</feature>
<dbReference type="Pfam" id="PF02481">
    <property type="entry name" value="DNA_processg_A"/>
    <property type="match status" value="1"/>
</dbReference>
<dbReference type="InterPro" id="IPR036388">
    <property type="entry name" value="WH-like_DNA-bd_sf"/>
</dbReference>
<dbReference type="PANTHER" id="PTHR43022:SF1">
    <property type="entry name" value="PROTEIN SMF"/>
    <property type="match status" value="1"/>
</dbReference>
<dbReference type="SUPFAM" id="SSF102405">
    <property type="entry name" value="MCP/YpsA-like"/>
    <property type="match status" value="1"/>
</dbReference>
<feature type="domain" description="Smf/DprA SLOG" evidence="2">
    <location>
        <begin position="82"/>
        <end position="290"/>
    </location>
</feature>
<organism evidence="4 5">
    <name type="scientific">Suttonella ornithocola</name>
    <dbReference type="NCBI Taxonomy" id="279832"/>
    <lineage>
        <taxon>Bacteria</taxon>
        <taxon>Pseudomonadati</taxon>
        <taxon>Pseudomonadota</taxon>
        <taxon>Gammaproteobacteria</taxon>
        <taxon>Cardiobacteriales</taxon>
        <taxon>Cardiobacteriaceae</taxon>
        <taxon>Suttonella</taxon>
    </lineage>
</organism>
<comment type="similarity">
    <text evidence="1">Belongs to the DprA/Smf family.</text>
</comment>
<proteinExistence type="inferred from homology"/>
<protein>
    <submittedName>
        <fullName evidence="4">DNA protecting protein DprA</fullName>
    </submittedName>
</protein>
<dbReference type="Gene3D" id="1.10.10.10">
    <property type="entry name" value="Winged helix-like DNA-binding domain superfamily/Winged helix DNA-binding domain"/>
    <property type="match status" value="1"/>
</dbReference>
<accession>A0A380MQK2</accession>
<evidence type="ECO:0000256" key="1">
    <source>
        <dbReference type="ARBA" id="ARBA00006525"/>
    </source>
</evidence>
<evidence type="ECO:0000313" key="4">
    <source>
        <dbReference type="EMBL" id="SUO94568.1"/>
    </source>
</evidence>
<dbReference type="Gene3D" id="3.40.50.450">
    <property type="match status" value="1"/>
</dbReference>
<dbReference type="RefSeq" id="WP_072576514.1">
    <property type="nucleotide sequence ID" value="NZ_LWHB01000079.1"/>
</dbReference>
<dbReference type="Proteomes" id="UP000254601">
    <property type="component" value="Unassembled WGS sequence"/>
</dbReference>
<dbReference type="AlphaFoldDB" id="A0A380MQK2"/>
<dbReference type="InterPro" id="IPR041614">
    <property type="entry name" value="DprA_WH"/>
</dbReference>
<keyword evidence="5" id="KW-1185">Reference proteome</keyword>
<dbReference type="Pfam" id="PF17782">
    <property type="entry name" value="WHD_DprA"/>
    <property type="match status" value="1"/>
</dbReference>